<feature type="compositionally biased region" description="Polar residues" evidence="1">
    <location>
        <begin position="29"/>
        <end position="39"/>
    </location>
</feature>
<protein>
    <submittedName>
        <fullName evidence="2">Uncharacterized protein</fullName>
    </submittedName>
</protein>
<dbReference type="EMBL" id="BTRK01000001">
    <property type="protein sequence ID" value="GMR33544.1"/>
    <property type="molecule type" value="Genomic_DNA"/>
</dbReference>
<feature type="region of interest" description="Disordered" evidence="1">
    <location>
        <begin position="1"/>
        <end position="73"/>
    </location>
</feature>
<feature type="non-terminal residue" evidence="2">
    <location>
        <position position="73"/>
    </location>
</feature>
<feature type="compositionally biased region" description="Polar residues" evidence="1">
    <location>
        <begin position="61"/>
        <end position="73"/>
    </location>
</feature>
<evidence type="ECO:0000313" key="2">
    <source>
        <dbReference type="EMBL" id="GMR33544.1"/>
    </source>
</evidence>
<comment type="caution">
    <text evidence="2">The sequence shown here is derived from an EMBL/GenBank/DDBJ whole genome shotgun (WGS) entry which is preliminary data.</text>
</comment>
<keyword evidence="3" id="KW-1185">Reference proteome</keyword>
<proteinExistence type="predicted"/>
<dbReference type="AlphaFoldDB" id="A0AAN5C976"/>
<accession>A0AAN5C976</accession>
<gene>
    <name evidence="2" type="ORF">PMAYCL1PPCAC_03739</name>
</gene>
<evidence type="ECO:0000256" key="1">
    <source>
        <dbReference type="SAM" id="MobiDB-lite"/>
    </source>
</evidence>
<evidence type="ECO:0000313" key="3">
    <source>
        <dbReference type="Proteomes" id="UP001328107"/>
    </source>
</evidence>
<reference evidence="3" key="1">
    <citation type="submission" date="2022-10" db="EMBL/GenBank/DDBJ databases">
        <title>Genome assembly of Pristionchus species.</title>
        <authorList>
            <person name="Yoshida K."/>
            <person name="Sommer R.J."/>
        </authorList>
    </citation>
    <scope>NUCLEOTIDE SEQUENCE [LARGE SCALE GENOMIC DNA]</scope>
    <source>
        <strain evidence="3">RS5460</strain>
    </source>
</reference>
<feature type="non-terminal residue" evidence="2">
    <location>
        <position position="1"/>
    </location>
</feature>
<sequence length="73" mass="7914">LDGWSILAPAPHRFPPLLDLSRPRPAMGSRSQSDETSAGNPGATEPPRAQRLRSAVDLGSTRLQHSNQPFRGE</sequence>
<organism evidence="2 3">
    <name type="scientific">Pristionchus mayeri</name>
    <dbReference type="NCBI Taxonomy" id="1317129"/>
    <lineage>
        <taxon>Eukaryota</taxon>
        <taxon>Metazoa</taxon>
        <taxon>Ecdysozoa</taxon>
        <taxon>Nematoda</taxon>
        <taxon>Chromadorea</taxon>
        <taxon>Rhabditida</taxon>
        <taxon>Rhabditina</taxon>
        <taxon>Diplogasteromorpha</taxon>
        <taxon>Diplogasteroidea</taxon>
        <taxon>Neodiplogasteridae</taxon>
        <taxon>Pristionchus</taxon>
    </lineage>
</organism>
<dbReference type="Proteomes" id="UP001328107">
    <property type="component" value="Unassembled WGS sequence"/>
</dbReference>
<name>A0AAN5C976_9BILA</name>